<dbReference type="RefSeq" id="WP_081373431.1">
    <property type="nucleotide sequence ID" value="NZ_FRCT01000005.1"/>
</dbReference>
<dbReference type="InterPro" id="IPR043737">
    <property type="entry name" value="DUF5682"/>
</dbReference>
<gene>
    <name evidence="1" type="ORF">SAMN04487860_105243</name>
</gene>
<organism evidence="1 2">
    <name type="scientific">Ruminococcus flavefaciens</name>
    <dbReference type="NCBI Taxonomy" id="1265"/>
    <lineage>
        <taxon>Bacteria</taxon>
        <taxon>Bacillati</taxon>
        <taxon>Bacillota</taxon>
        <taxon>Clostridia</taxon>
        <taxon>Eubacteriales</taxon>
        <taxon>Oscillospiraceae</taxon>
        <taxon>Ruminococcus</taxon>
    </lineage>
</organism>
<dbReference type="AlphaFoldDB" id="A0A1M7JBD2"/>
<name>A0A1M7JBD2_RUMFL</name>
<protein>
    <submittedName>
        <fullName evidence="1">Uncharacterized protein</fullName>
    </submittedName>
</protein>
<sequence length="740" mass="82207">MAEYYGVRHLSPACAYYVREFLDRTKPKAVLIEGPSDLSGLIEGLCSPRVRLPAAILAYTTEAPVRTVMYPMAEFSPEYQAMLWAVTNNIPVEFCDLPSGSLLSREREDENSPQESESVYSRLEKLTGLDTDTFWEYRFEHCESYDDFIAAAKEYGKSIREFSISDEHNELREAYMRRRINETEEKYGKTAVITGAFHTSGIKDRPYTDKDKILTDKLEAAASKATLMPYSYYRLSSRSGYGAGSKAPAYYEMLWNNRIKGTLDNTAPEYLSALAAYQRKNGFSASSAEVIEAQRLSLTLSAMRGGRLPSMSDLRDSAVTCLGHGSFGEISLACADVEIGSKIGELPEGTVCTSVQEDFMLQLKELKLERYRTATVQELDLNLRENLRVKSEKSAFLDLNRSFFLHRLLQAGVHFGEKLLHSQENATWAEKWNISWTPETEIQIVEASLNGDTVEEAARTSLNMELASSETLTATAKTLYSALLCGLPDCIKTAAYAVQKMAADCASPSDEGSTIGSLSATVRYGNIRRLDAEPIIPLIKQLYLKFCLQLFTASICDANAAEEIITAMTAVHDACIAHDFLDSERFIALLGDISDSDTVNPLISGFACALLAEQGKIAPEKLSELVSRRLSRGTPPHEGAAWFEGLAKRNRRSLIGRLTLWEKLCSFISELDDDEFKPVLISLRRTFADFSPAEKTDIAENIGEVLGISTQQAAEMITAEVTAEEQQAIDELDDFDFGDI</sequence>
<proteinExistence type="predicted"/>
<accession>A0A1M7JBD2</accession>
<dbReference type="Pfam" id="PF18934">
    <property type="entry name" value="DUF5682"/>
    <property type="match status" value="1"/>
</dbReference>
<dbReference type="EMBL" id="FRCT01000005">
    <property type="protein sequence ID" value="SHM50228.1"/>
    <property type="molecule type" value="Genomic_DNA"/>
</dbReference>
<dbReference type="OrthoDB" id="9768066at2"/>
<evidence type="ECO:0000313" key="1">
    <source>
        <dbReference type="EMBL" id="SHM50228.1"/>
    </source>
</evidence>
<evidence type="ECO:0000313" key="2">
    <source>
        <dbReference type="Proteomes" id="UP000184394"/>
    </source>
</evidence>
<reference evidence="1 2" key="1">
    <citation type="submission" date="2016-11" db="EMBL/GenBank/DDBJ databases">
        <authorList>
            <person name="Jaros S."/>
            <person name="Januszkiewicz K."/>
            <person name="Wedrychowicz H."/>
        </authorList>
    </citation>
    <scope>NUCLEOTIDE SEQUENCE [LARGE SCALE GENOMIC DNA]</scope>
    <source>
        <strain evidence="1 2">Y1</strain>
    </source>
</reference>
<dbReference type="Proteomes" id="UP000184394">
    <property type="component" value="Unassembled WGS sequence"/>
</dbReference>